<proteinExistence type="predicted"/>
<organism evidence="1 2">
    <name type="scientific">Ignelater luminosus</name>
    <name type="common">Cucubano</name>
    <name type="synonym">Pyrophorus luminosus</name>
    <dbReference type="NCBI Taxonomy" id="2038154"/>
    <lineage>
        <taxon>Eukaryota</taxon>
        <taxon>Metazoa</taxon>
        <taxon>Ecdysozoa</taxon>
        <taxon>Arthropoda</taxon>
        <taxon>Hexapoda</taxon>
        <taxon>Insecta</taxon>
        <taxon>Pterygota</taxon>
        <taxon>Neoptera</taxon>
        <taxon>Endopterygota</taxon>
        <taxon>Coleoptera</taxon>
        <taxon>Polyphaga</taxon>
        <taxon>Elateriformia</taxon>
        <taxon>Elateroidea</taxon>
        <taxon>Elateridae</taxon>
        <taxon>Agrypninae</taxon>
        <taxon>Pyrophorini</taxon>
        <taxon>Ignelater</taxon>
    </lineage>
</organism>
<accession>A0A8K0GCF0</accession>
<comment type="caution">
    <text evidence="1">The sequence shown here is derived from an EMBL/GenBank/DDBJ whole genome shotgun (WGS) entry which is preliminary data.</text>
</comment>
<evidence type="ECO:0000313" key="1">
    <source>
        <dbReference type="EMBL" id="KAF2896727.1"/>
    </source>
</evidence>
<gene>
    <name evidence="1" type="ORF">ILUMI_09450</name>
</gene>
<dbReference type="AlphaFoldDB" id="A0A8K0GCF0"/>
<protein>
    <submittedName>
        <fullName evidence="1">Uncharacterized protein</fullName>
    </submittedName>
</protein>
<evidence type="ECO:0000313" key="2">
    <source>
        <dbReference type="Proteomes" id="UP000801492"/>
    </source>
</evidence>
<dbReference type="EMBL" id="VTPC01004801">
    <property type="protein sequence ID" value="KAF2896727.1"/>
    <property type="molecule type" value="Genomic_DNA"/>
</dbReference>
<keyword evidence="2" id="KW-1185">Reference proteome</keyword>
<name>A0A8K0GCF0_IGNLU</name>
<dbReference type="Proteomes" id="UP000801492">
    <property type="component" value="Unassembled WGS sequence"/>
</dbReference>
<sequence>MENKLNKIEKTKKNFGTMRKIDGKKLFAQKVKETVETTVNLKVTQQLNSIFIAIGCICITKETDVEEAIGDEVREVKLMKINFKIKMDANLIKGSCSNIKIGLTSCRTQEMYTLRKVYEDYMYARNISLSSNCF</sequence>
<reference evidence="1" key="1">
    <citation type="submission" date="2019-08" db="EMBL/GenBank/DDBJ databases">
        <title>The genome of the North American firefly Photinus pyralis.</title>
        <authorList>
            <consortium name="Photinus pyralis genome working group"/>
            <person name="Fallon T.R."/>
            <person name="Sander Lower S.E."/>
            <person name="Weng J.-K."/>
        </authorList>
    </citation>
    <scope>NUCLEOTIDE SEQUENCE</scope>
    <source>
        <strain evidence="1">TRF0915ILg1</strain>
        <tissue evidence="1">Whole body</tissue>
    </source>
</reference>